<dbReference type="Proteomes" id="UP000178039">
    <property type="component" value="Unassembled WGS sequence"/>
</dbReference>
<name>A0A1F7JRE9_9BACT</name>
<evidence type="ECO:0000313" key="2">
    <source>
        <dbReference type="Proteomes" id="UP000178039"/>
    </source>
</evidence>
<organism evidence="1 2">
    <name type="scientific">Candidatus Roizmanbacteria bacterium RIFCSPLOWO2_02_FULL_41_9</name>
    <dbReference type="NCBI Taxonomy" id="1802077"/>
    <lineage>
        <taxon>Bacteria</taxon>
        <taxon>Candidatus Roizmaniibacteriota</taxon>
    </lineage>
</organism>
<dbReference type="EMBL" id="MGBB01000023">
    <property type="protein sequence ID" value="OGK58168.1"/>
    <property type="molecule type" value="Genomic_DNA"/>
</dbReference>
<proteinExistence type="predicted"/>
<sequence length="63" mass="7203">MLLQAIKKDYEKSDDSLNTLIKHLTNAYNQSNFLSKNFNALGQKIHSTQLLSAKPVKEKLIEQ</sequence>
<reference evidence="1 2" key="1">
    <citation type="journal article" date="2016" name="Nat. Commun.">
        <title>Thousands of microbial genomes shed light on interconnected biogeochemical processes in an aquifer system.</title>
        <authorList>
            <person name="Anantharaman K."/>
            <person name="Brown C.T."/>
            <person name="Hug L.A."/>
            <person name="Sharon I."/>
            <person name="Castelle C.J."/>
            <person name="Probst A.J."/>
            <person name="Thomas B.C."/>
            <person name="Singh A."/>
            <person name="Wilkins M.J."/>
            <person name="Karaoz U."/>
            <person name="Brodie E.L."/>
            <person name="Williams K.H."/>
            <person name="Hubbard S.S."/>
            <person name="Banfield J.F."/>
        </authorList>
    </citation>
    <scope>NUCLEOTIDE SEQUENCE [LARGE SCALE GENOMIC DNA]</scope>
</reference>
<dbReference type="AlphaFoldDB" id="A0A1F7JRE9"/>
<protein>
    <submittedName>
        <fullName evidence="1">Uncharacterized protein</fullName>
    </submittedName>
</protein>
<evidence type="ECO:0000313" key="1">
    <source>
        <dbReference type="EMBL" id="OGK58168.1"/>
    </source>
</evidence>
<comment type="caution">
    <text evidence="1">The sequence shown here is derived from an EMBL/GenBank/DDBJ whole genome shotgun (WGS) entry which is preliminary data.</text>
</comment>
<gene>
    <name evidence="1" type="ORF">A3H86_00485</name>
</gene>
<accession>A0A1F7JRE9</accession>